<feature type="chain" id="PRO_5040402531" evidence="7">
    <location>
        <begin position="23"/>
        <end position="398"/>
    </location>
</feature>
<dbReference type="Gene3D" id="3.40.50.200">
    <property type="entry name" value="Peptidase S8/S53 domain"/>
    <property type="match status" value="1"/>
</dbReference>
<dbReference type="Proteomes" id="UP000738359">
    <property type="component" value="Unassembled WGS sequence"/>
</dbReference>
<evidence type="ECO:0000259" key="8">
    <source>
        <dbReference type="Pfam" id="PF00082"/>
    </source>
</evidence>
<sequence length="398" mass="40748">MKYISLLAVACLTWSATSTADAAAPFYANSRVQGTPSKAGSYIVILKGNNTADSFMPTFNSIVNRSNARGGLRPKLGQKFRAIPGFTFTASRATLTELQNMDEVAYIEEDSEVVALGSQASVPSWGLARVSSRTKGGSTYNYPDSAGSGITAYVIDTGINSAHADFGGRATMGANFIAGSPNTDENGHGTHVAGTIGGTRYGVAKKASLVGIKVLARNGRGPTSGIISAVDWVITASRGKRAVINMSLGGGFSNALNDAVARANRANIPVFAAAGNDANVDACDGSPSSSPYAMTVGGSDVDDRAYLDTSPGECVDIIGPAVDITSAWIGGTNAKITISGTSMATPHVAGVAALYMGADSSLSTPAQVYQRLQSTATKDQISGLHGEPNLLVYNGGGV</sequence>
<dbReference type="Pfam" id="PF00082">
    <property type="entry name" value="Peptidase_S8"/>
    <property type="match status" value="1"/>
</dbReference>
<dbReference type="InterPro" id="IPR022398">
    <property type="entry name" value="Peptidase_S8_His-AS"/>
</dbReference>
<dbReference type="PROSITE" id="PS00136">
    <property type="entry name" value="SUBTILASE_ASP"/>
    <property type="match status" value="1"/>
</dbReference>
<feature type="signal peptide" evidence="7">
    <location>
        <begin position="1"/>
        <end position="22"/>
    </location>
</feature>
<organism evidence="9 10">
    <name type="scientific">Mortierella alpina</name>
    <name type="common">Oleaginous fungus</name>
    <name type="synonym">Mortierella renispora</name>
    <dbReference type="NCBI Taxonomy" id="64518"/>
    <lineage>
        <taxon>Eukaryota</taxon>
        <taxon>Fungi</taxon>
        <taxon>Fungi incertae sedis</taxon>
        <taxon>Mucoromycota</taxon>
        <taxon>Mortierellomycotina</taxon>
        <taxon>Mortierellomycetes</taxon>
        <taxon>Mortierellales</taxon>
        <taxon>Mortierellaceae</taxon>
        <taxon>Mortierella</taxon>
    </lineage>
</organism>
<dbReference type="PRINTS" id="PR00723">
    <property type="entry name" value="SUBTILISIN"/>
</dbReference>
<dbReference type="InterPro" id="IPR023828">
    <property type="entry name" value="Peptidase_S8_Ser-AS"/>
</dbReference>
<proteinExistence type="inferred from homology"/>
<feature type="active site" description="Charge relay system" evidence="5">
    <location>
        <position position="156"/>
    </location>
</feature>
<dbReference type="PANTHER" id="PTHR43806">
    <property type="entry name" value="PEPTIDASE S8"/>
    <property type="match status" value="1"/>
</dbReference>
<evidence type="ECO:0000256" key="2">
    <source>
        <dbReference type="ARBA" id="ARBA00022670"/>
    </source>
</evidence>
<dbReference type="CDD" id="cd04077">
    <property type="entry name" value="Peptidases_S8_PCSK9_ProteinaseK_like"/>
    <property type="match status" value="1"/>
</dbReference>
<protein>
    <submittedName>
        <fullName evidence="9">Subtilisin-like serine protease</fullName>
    </submittedName>
</protein>
<dbReference type="SUPFAM" id="SSF52743">
    <property type="entry name" value="Subtilisin-like"/>
    <property type="match status" value="1"/>
</dbReference>
<dbReference type="InterPro" id="IPR036852">
    <property type="entry name" value="Peptidase_S8/S53_dom_sf"/>
</dbReference>
<comment type="similarity">
    <text evidence="1 5 6">Belongs to the peptidase S8 family.</text>
</comment>
<dbReference type="GO" id="GO:0005615">
    <property type="term" value="C:extracellular space"/>
    <property type="evidence" value="ECO:0007669"/>
    <property type="project" value="TreeGrafter"/>
</dbReference>
<dbReference type="InterPro" id="IPR015500">
    <property type="entry name" value="Peptidase_S8_subtilisin-rel"/>
</dbReference>
<evidence type="ECO:0000256" key="5">
    <source>
        <dbReference type="PROSITE-ProRule" id="PRU01240"/>
    </source>
</evidence>
<dbReference type="InterPro" id="IPR023827">
    <property type="entry name" value="Peptidase_S8_Asp-AS"/>
</dbReference>
<evidence type="ECO:0000313" key="10">
    <source>
        <dbReference type="Proteomes" id="UP000738359"/>
    </source>
</evidence>
<evidence type="ECO:0000256" key="4">
    <source>
        <dbReference type="ARBA" id="ARBA00022825"/>
    </source>
</evidence>
<name>A0A9P6JE51_MORAP</name>
<evidence type="ECO:0000256" key="3">
    <source>
        <dbReference type="ARBA" id="ARBA00022801"/>
    </source>
</evidence>
<keyword evidence="2 5" id="KW-0645">Protease</keyword>
<dbReference type="PROSITE" id="PS00138">
    <property type="entry name" value="SUBTILASE_SER"/>
    <property type="match status" value="1"/>
</dbReference>
<feature type="active site" description="Charge relay system" evidence="5">
    <location>
        <position position="188"/>
    </location>
</feature>
<dbReference type="FunFam" id="3.40.50.200:FF:000014">
    <property type="entry name" value="Proteinase K"/>
    <property type="match status" value="1"/>
</dbReference>
<dbReference type="InterPro" id="IPR050131">
    <property type="entry name" value="Peptidase_S8_subtilisin-like"/>
</dbReference>
<keyword evidence="3 5" id="KW-0378">Hydrolase</keyword>
<feature type="domain" description="Peptidase S8/S53" evidence="8">
    <location>
        <begin position="147"/>
        <end position="382"/>
    </location>
</feature>
<dbReference type="PROSITE" id="PS51892">
    <property type="entry name" value="SUBTILASE"/>
    <property type="match status" value="1"/>
</dbReference>
<dbReference type="GO" id="GO:0006508">
    <property type="term" value="P:proteolysis"/>
    <property type="evidence" value="ECO:0007669"/>
    <property type="project" value="UniProtKB-KW"/>
</dbReference>
<evidence type="ECO:0000256" key="6">
    <source>
        <dbReference type="RuleBase" id="RU003355"/>
    </source>
</evidence>
<dbReference type="Gene3D" id="3.30.70.80">
    <property type="entry name" value="Peptidase S8 propeptide/proteinase inhibitor I9"/>
    <property type="match status" value="1"/>
</dbReference>
<keyword evidence="7" id="KW-0732">Signal</keyword>
<keyword evidence="4 5" id="KW-0720">Serine protease</keyword>
<comment type="caution">
    <text evidence="9">The sequence shown here is derived from an EMBL/GenBank/DDBJ whole genome shotgun (WGS) entry which is preliminary data.</text>
</comment>
<dbReference type="GO" id="GO:0004252">
    <property type="term" value="F:serine-type endopeptidase activity"/>
    <property type="evidence" value="ECO:0007669"/>
    <property type="project" value="UniProtKB-UniRule"/>
</dbReference>
<dbReference type="EMBL" id="JAAAHY010000039">
    <property type="protein sequence ID" value="KAF9968097.1"/>
    <property type="molecule type" value="Genomic_DNA"/>
</dbReference>
<dbReference type="InterPro" id="IPR000209">
    <property type="entry name" value="Peptidase_S8/S53_dom"/>
</dbReference>
<gene>
    <name evidence="9" type="primary">SUB7</name>
    <name evidence="9" type="ORF">BGZ70_006759</name>
</gene>
<reference evidence="9" key="1">
    <citation type="journal article" date="2020" name="Fungal Divers.">
        <title>Resolving the Mortierellaceae phylogeny through synthesis of multi-gene phylogenetics and phylogenomics.</title>
        <authorList>
            <person name="Vandepol N."/>
            <person name="Liber J."/>
            <person name="Desiro A."/>
            <person name="Na H."/>
            <person name="Kennedy M."/>
            <person name="Barry K."/>
            <person name="Grigoriev I.V."/>
            <person name="Miller A.N."/>
            <person name="O'Donnell K."/>
            <person name="Stajich J.E."/>
            <person name="Bonito G."/>
        </authorList>
    </citation>
    <scope>NUCLEOTIDE SEQUENCE</scope>
    <source>
        <strain evidence="9">CK1249</strain>
    </source>
</reference>
<dbReference type="InterPro" id="IPR034193">
    <property type="entry name" value="PCSK9_ProteinaseK-like"/>
</dbReference>
<dbReference type="PANTHER" id="PTHR43806:SF11">
    <property type="entry name" value="CEREVISIN-RELATED"/>
    <property type="match status" value="1"/>
</dbReference>
<dbReference type="SUPFAM" id="SSF54897">
    <property type="entry name" value="Protease propeptides/inhibitors"/>
    <property type="match status" value="1"/>
</dbReference>
<evidence type="ECO:0000256" key="1">
    <source>
        <dbReference type="ARBA" id="ARBA00011073"/>
    </source>
</evidence>
<evidence type="ECO:0000313" key="9">
    <source>
        <dbReference type="EMBL" id="KAF9968097.1"/>
    </source>
</evidence>
<accession>A0A9P6JE51</accession>
<evidence type="ECO:0000256" key="7">
    <source>
        <dbReference type="SAM" id="SignalP"/>
    </source>
</evidence>
<dbReference type="OrthoDB" id="206201at2759"/>
<keyword evidence="10" id="KW-1185">Reference proteome</keyword>
<dbReference type="InterPro" id="IPR037045">
    <property type="entry name" value="S8pro/Inhibitor_I9_sf"/>
</dbReference>
<feature type="active site" description="Charge relay system" evidence="5">
    <location>
        <position position="342"/>
    </location>
</feature>
<dbReference type="PROSITE" id="PS00137">
    <property type="entry name" value="SUBTILASE_HIS"/>
    <property type="match status" value="1"/>
</dbReference>
<dbReference type="AlphaFoldDB" id="A0A9P6JE51"/>